<comment type="similarity">
    <text evidence="5">Belongs to the Omp25/RopB family.</text>
</comment>
<evidence type="ECO:0000256" key="2">
    <source>
        <dbReference type="ARBA" id="ARBA00022729"/>
    </source>
</evidence>
<dbReference type="PANTHER" id="PTHR34001:SF3">
    <property type="entry name" value="BLL7405 PROTEIN"/>
    <property type="match status" value="1"/>
</dbReference>
<dbReference type="InterPro" id="IPR027385">
    <property type="entry name" value="Beta-barrel_OMP"/>
</dbReference>
<evidence type="ECO:0000256" key="6">
    <source>
        <dbReference type="SAM" id="SignalP"/>
    </source>
</evidence>
<feature type="domain" description="Outer membrane protein beta-barrel" evidence="7">
    <location>
        <begin position="43"/>
        <end position="210"/>
    </location>
</feature>
<reference evidence="8" key="1">
    <citation type="journal article" date="2014" name="Int. J. Syst. Evol. Microbiol.">
        <title>Complete genome sequence of Corynebacterium casei LMG S-19264T (=DSM 44701T), isolated from a smear-ripened cheese.</title>
        <authorList>
            <consortium name="US DOE Joint Genome Institute (JGI-PGF)"/>
            <person name="Walter F."/>
            <person name="Albersmeier A."/>
            <person name="Kalinowski J."/>
            <person name="Ruckert C."/>
        </authorList>
    </citation>
    <scope>NUCLEOTIDE SEQUENCE</scope>
    <source>
        <strain evidence="8">CGMCC 1.12214</strain>
    </source>
</reference>
<dbReference type="InterPro" id="IPR011250">
    <property type="entry name" value="OMP/PagP_B-barrel"/>
</dbReference>
<comment type="caution">
    <text evidence="8">The sequence shown here is derived from an EMBL/GenBank/DDBJ whole genome shotgun (WGS) entry which is preliminary data.</text>
</comment>
<comment type="subcellular location">
    <subcellularLocation>
        <location evidence="1">Cell outer membrane</location>
    </subcellularLocation>
</comment>
<name>A0A917I9N7_9HYPH</name>
<keyword evidence="2 6" id="KW-0732">Signal</keyword>
<dbReference type="EMBL" id="BMES01000002">
    <property type="protein sequence ID" value="GGH28550.1"/>
    <property type="molecule type" value="Genomic_DNA"/>
</dbReference>
<evidence type="ECO:0000256" key="1">
    <source>
        <dbReference type="ARBA" id="ARBA00004442"/>
    </source>
</evidence>
<dbReference type="RefSeq" id="WP_188519232.1">
    <property type="nucleotide sequence ID" value="NZ_BMES01000002.1"/>
</dbReference>
<evidence type="ECO:0000256" key="4">
    <source>
        <dbReference type="ARBA" id="ARBA00023237"/>
    </source>
</evidence>
<feature type="signal peptide" evidence="6">
    <location>
        <begin position="1"/>
        <end position="24"/>
    </location>
</feature>
<proteinExistence type="inferred from homology"/>
<dbReference type="AlphaFoldDB" id="A0A917I9N7"/>
<evidence type="ECO:0000256" key="3">
    <source>
        <dbReference type="ARBA" id="ARBA00023136"/>
    </source>
</evidence>
<accession>A0A917I9N7</accession>
<dbReference type="InterPro" id="IPR051692">
    <property type="entry name" value="OMP-like"/>
</dbReference>
<sequence>MSVSRTIVPVAMLLALAATGRAQAADLPSRRDPYVATGYAAPVPTWQGLYAGVHAGGGFGKAGPTNTSGLVAGGQVGYNLQMNNFVAGVEADLSASGIRNNSYTDKTRQKWLGSARARVGYAVGNVLPYVTGGVAMATTEIKGIGGKSDGTHAGYAVGAGAEMMMSPNVTVRAEYLHYGLGDATYPSPLLGPVKVENSINVIRAGANYKF</sequence>
<organism evidence="8 9">
    <name type="scientific">Alsobacter metallidurans</name>
    <dbReference type="NCBI Taxonomy" id="340221"/>
    <lineage>
        <taxon>Bacteria</taxon>
        <taxon>Pseudomonadati</taxon>
        <taxon>Pseudomonadota</taxon>
        <taxon>Alphaproteobacteria</taxon>
        <taxon>Hyphomicrobiales</taxon>
        <taxon>Alsobacteraceae</taxon>
        <taxon>Alsobacter</taxon>
    </lineage>
</organism>
<reference evidence="8" key="2">
    <citation type="submission" date="2020-09" db="EMBL/GenBank/DDBJ databases">
        <authorList>
            <person name="Sun Q."/>
            <person name="Zhou Y."/>
        </authorList>
    </citation>
    <scope>NUCLEOTIDE SEQUENCE</scope>
    <source>
        <strain evidence="8">CGMCC 1.12214</strain>
    </source>
</reference>
<gene>
    <name evidence="8" type="ORF">GCM10007036_37810</name>
</gene>
<dbReference type="SUPFAM" id="SSF56925">
    <property type="entry name" value="OMPA-like"/>
    <property type="match status" value="1"/>
</dbReference>
<evidence type="ECO:0000259" key="7">
    <source>
        <dbReference type="Pfam" id="PF13505"/>
    </source>
</evidence>
<evidence type="ECO:0000256" key="5">
    <source>
        <dbReference type="ARBA" id="ARBA00038306"/>
    </source>
</evidence>
<dbReference type="PANTHER" id="PTHR34001">
    <property type="entry name" value="BLL7405 PROTEIN"/>
    <property type="match status" value="1"/>
</dbReference>
<dbReference type="GO" id="GO:0009279">
    <property type="term" value="C:cell outer membrane"/>
    <property type="evidence" value="ECO:0007669"/>
    <property type="project" value="UniProtKB-SubCell"/>
</dbReference>
<keyword evidence="4" id="KW-0998">Cell outer membrane</keyword>
<evidence type="ECO:0000313" key="8">
    <source>
        <dbReference type="EMBL" id="GGH28550.1"/>
    </source>
</evidence>
<feature type="chain" id="PRO_5037962059" evidence="6">
    <location>
        <begin position="25"/>
        <end position="210"/>
    </location>
</feature>
<keyword evidence="3" id="KW-0472">Membrane</keyword>
<dbReference type="Proteomes" id="UP000603912">
    <property type="component" value="Unassembled WGS sequence"/>
</dbReference>
<protein>
    <submittedName>
        <fullName evidence="8">Porin</fullName>
    </submittedName>
</protein>
<evidence type="ECO:0000313" key="9">
    <source>
        <dbReference type="Proteomes" id="UP000603912"/>
    </source>
</evidence>
<dbReference type="Gene3D" id="2.40.160.20">
    <property type="match status" value="1"/>
</dbReference>
<dbReference type="Pfam" id="PF13505">
    <property type="entry name" value="OMP_b-brl"/>
    <property type="match status" value="1"/>
</dbReference>
<keyword evidence="9" id="KW-1185">Reference proteome</keyword>